<dbReference type="Proteomes" id="UP001140094">
    <property type="component" value="Unassembled WGS sequence"/>
</dbReference>
<gene>
    <name evidence="4" type="primary">SAC7</name>
    <name evidence="4" type="ORF">H4R20_007108</name>
</gene>
<dbReference type="AlphaFoldDB" id="A0A9W8HTG0"/>
<comment type="caution">
    <text evidence="4">The sequence shown here is derived from an EMBL/GenBank/DDBJ whole genome shotgun (WGS) entry which is preliminary data.</text>
</comment>
<dbReference type="GO" id="GO:0060237">
    <property type="term" value="P:regulation of fungal-type cell wall organization"/>
    <property type="evidence" value="ECO:0007669"/>
    <property type="project" value="TreeGrafter"/>
</dbReference>
<evidence type="ECO:0000259" key="3">
    <source>
        <dbReference type="PROSITE" id="PS50238"/>
    </source>
</evidence>
<dbReference type="SMART" id="SM00324">
    <property type="entry name" value="RhoGAP"/>
    <property type="match status" value="1"/>
</dbReference>
<evidence type="ECO:0000313" key="5">
    <source>
        <dbReference type="Proteomes" id="UP001140094"/>
    </source>
</evidence>
<dbReference type="Gene3D" id="1.10.555.10">
    <property type="entry name" value="Rho GTPase activation protein"/>
    <property type="match status" value="1"/>
</dbReference>
<dbReference type="InterPro" id="IPR051025">
    <property type="entry name" value="RhoGAP"/>
</dbReference>
<dbReference type="OrthoDB" id="3196451at2759"/>
<dbReference type="EMBL" id="JANBUO010003691">
    <property type="protein sequence ID" value="KAJ2789841.1"/>
    <property type="molecule type" value="Genomic_DNA"/>
</dbReference>
<dbReference type="GO" id="GO:0005096">
    <property type="term" value="F:GTPase activator activity"/>
    <property type="evidence" value="ECO:0007669"/>
    <property type="project" value="UniProtKB-KW"/>
</dbReference>
<feature type="non-terminal residue" evidence="4">
    <location>
        <position position="315"/>
    </location>
</feature>
<evidence type="ECO:0000256" key="2">
    <source>
        <dbReference type="SAM" id="MobiDB-lite"/>
    </source>
</evidence>
<dbReference type="Pfam" id="PF00620">
    <property type="entry name" value="RhoGAP"/>
    <property type="match status" value="1"/>
</dbReference>
<evidence type="ECO:0000256" key="1">
    <source>
        <dbReference type="ARBA" id="ARBA00022468"/>
    </source>
</evidence>
<evidence type="ECO:0000313" key="4">
    <source>
        <dbReference type="EMBL" id="KAJ2789841.1"/>
    </source>
</evidence>
<dbReference type="InterPro" id="IPR000198">
    <property type="entry name" value="RhoGAP_dom"/>
</dbReference>
<dbReference type="PROSITE" id="PS50238">
    <property type="entry name" value="RHOGAP"/>
    <property type="match status" value="1"/>
</dbReference>
<name>A0A9W8HTG0_9FUNG</name>
<dbReference type="GO" id="GO:0005938">
    <property type="term" value="C:cell cortex"/>
    <property type="evidence" value="ECO:0007669"/>
    <property type="project" value="TreeGrafter"/>
</dbReference>
<organism evidence="4 5">
    <name type="scientific">Coemansia guatemalensis</name>
    <dbReference type="NCBI Taxonomy" id="2761395"/>
    <lineage>
        <taxon>Eukaryota</taxon>
        <taxon>Fungi</taxon>
        <taxon>Fungi incertae sedis</taxon>
        <taxon>Zoopagomycota</taxon>
        <taxon>Kickxellomycotina</taxon>
        <taxon>Kickxellomycetes</taxon>
        <taxon>Kickxellales</taxon>
        <taxon>Kickxellaceae</taxon>
        <taxon>Coemansia</taxon>
    </lineage>
</organism>
<dbReference type="InterPro" id="IPR008936">
    <property type="entry name" value="Rho_GTPase_activation_prot"/>
</dbReference>
<proteinExistence type="predicted"/>
<accession>A0A9W8HTG0</accession>
<protein>
    <submittedName>
        <fullName evidence="4">GTPase activating protein (GAP) for Rho1p</fullName>
    </submittedName>
</protein>
<dbReference type="SUPFAM" id="SSF48350">
    <property type="entry name" value="GTPase activation domain, GAP"/>
    <property type="match status" value="1"/>
</dbReference>
<dbReference type="PANTHER" id="PTHR15228:SF25">
    <property type="entry name" value="F-BAR DOMAIN-CONTAINING PROTEIN"/>
    <property type="match status" value="1"/>
</dbReference>
<keyword evidence="1" id="KW-0343">GTPase activation</keyword>
<reference evidence="4" key="1">
    <citation type="submission" date="2022-07" db="EMBL/GenBank/DDBJ databases">
        <title>Phylogenomic reconstructions and comparative analyses of Kickxellomycotina fungi.</title>
        <authorList>
            <person name="Reynolds N.K."/>
            <person name="Stajich J.E."/>
            <person name="Barry K."/>
            <person name="Grigoriev I.V."/>
            <person name="Crous P."/>
            <person name="Smith M.E."/>
        </authorList>
    </citation>
    <scope>NUCLEOTIDE SEQUENCE</scope>
    <source>
        <strain evidence="4">NRRL 1565</strain>
    </source>
</reference>
<sequence length="315" mass="33901">MQGIFRVNGSMKRVQRLQEMFNTPPEYGRNADWTGYTLHDAATMLRRYLTSLPASVISPDHYSAFMDKLAEAQPDDIKARDYGQMIEQLVPESRHTLLYMLELLSTFALPENSARTLMNSSNLAAVLQPCLLVHPGHVANPQEYSRAKDVIEFLIVHASTIYPNDATGEGDPVRAGLVVFDSSSSAAAGDGQSLDGERCKFVASDDGTAVDPGCVEARGAPQSQQNRWSSTFTRVSGLTAAHSADSMPAAIQQQQQSMALVSQPGSSAMAAMADGVTPSMCGDSPAPGVRLHNVSSQTSLVAQPRQKQQRNVSSA</sequence>
<feature type="region of interest" description="Disordered" evidence="2">
    <location>
        <begin position="296"/>
        <end position="315"/>
    </location>
</feature>
<dbReference type="PANTHER" id="PTHR15228">
    <property type="entry name" value="SPERMATHECAL PHYSIOLOGY VARIANT"/>
    <property type="match status" value="1"/>
</dbReference>
<keyword evidence="5" id="KW-1185">Reference proteome</keyword>
<dbReference type="GO" id="GO:0007165">
    <property type="term" value="P:signal transduction"/>
    <property type="evidence" value="ECO:0007669"/>
    <property type="project" value="InterPro"/>
</dbReference>
<feature type="domain" description="Rho-GAP" evidence="3">
    <location>
        <begin position="1"/>
        <end position="162"/>
    </location>
</feature>